<dbReference type="InterPro" id="IPR015915">
    <property type="entry name" value="Kelch-typ_b-propeller"/>
</dbReference>
<dbReference type="Proteomes" id="UP000095767">
    <property type="component" value="Unassembled WGS sequence"/>
</dbReference>
<dbReference type="STRING" id="888268.A0A1E5VP33"/>
<name>A0A1E5VP33_9POAL</name>
<evidence type="ECO:0000256" key="14">
    <source>
        <dbReference type="SAM" id="MobiDB-lite"/>
    </source>
</evidence>
<dbReference type="PANTHER" id="PTHR46422">
    <property type="entry name" value="SERINE/THREONINE-PROTEIN PHOSPHATASE BSL3"/>
    <property type="match status" value="1"/>
</dbReference>
<keyword evidence="6 12" id="KW-0378">Hydrolase</keyword>
<feature type="compositionally biased region" description="Low complexity" evidence="14">
    <location>
        <begin position="33"/>
        <end position="52"/>
    </location>
</feature>
<accession>A0A1E5VP33</accession>
<comment type="subcellular location">
    <subcellularLocation>
        <location evidence="1 12">Nucleus</location>
    </subcellularLocation>
</comment>
<dbReference type="FunFam" id="2.120.10.80:FF:000042">
    <property type="entry name" value="Serine/threonine-protein phosphatase"/>
    <property type="match status" value="1"/>
</dbReference>
<keyword evidence="4 12" id="KW-0479">Metal-binding</keyword>
<evidence type="ECO:0000259" key="15">
    <source>
        <dbReference type="PROSITE" id="PS00125"/>
    </source>
</evidence>
<dbReference type="GO" id="GO:0004722">
    <property type="term" value="F:protein serine/threonine phosphatase activity"/>
    <property type="evidence" value="ECO:0007669"/>
    <property type="project" value="UniProtKB-UniRule"/>
</dbReference>
<protein>
    <recommendedName>
        <fullName evidence="12 13">Serine/threonine-protein phosphatase</fullName>
        <ecNumber evidence="12 13">3.1.3.16</ecNumber>
    </recommendedName>
</protein>
<comment type="catalytic activity">
    <reaction evidence="10">
        <text>O-phospho-L-seryl-[protein] + H2O = L-seryl-[protein] + phosphate</text>
        <dbReference type="Rhea" id="RHEA:20629"/>
        <dbReference type="Rhea" id="RHEA-COMP:9863"/>
        <dbReference type="Rhea" id="RHEA-COMP:11604"/>
        <dbReference type="ChEBI" id="CHEBI:15377"/>
        <dbReference type="ChEBI" id="CHEBI:29999"/>
        <dbReference type="ChEBI" id="CHEBI:43474"/>
        <dbReference type="ChEBI" id="CHEBI:83421"/>
        <dbReference type="EC" id="3.1.3.16"/>
    </reaction>
</comment>
<feature type="region of interest" description="Disordered" evidence="14">
    <location>
        <begin position="1"/>
        <end position="67"/>
    </location>
</feature>
<sequence length="930" mass="98446">MDVDARMATESDSDSDARSGGGGGGGGGGSGSGSETPSASPSAPGTPTAAGPSPGPVAGPRPAPGYTVVDAAMDKKEDGPGCRCGHTLTAVPTVGEEGSPGYVGPRLILFGGATALEGNSATPPSSAGSAGIRLAGATADVHCYDVLSNKWTRLTPLGEPPSPRAAHVATAVGTMVVIQGGIGPAGLSAEDLHVLDLTQQRPRWHRVVVQGPGPGPRYGHVMALVGQRFLLTIGGNDGKRPLADVWALDTAAKPYEWRKLEPEGEGPPPCMYATASARSDGLLLLCGGRDANSVPLSSAYGLAKHRDGRWEWAIAPGVSPSPRYQHAAVFVNARLHVSGGALGGGRMVEDSSSVAGVLLDDLLVAEDLAAAETTSAANHAAAVAASANVQREPGRYAYNDEQSGQTVTVSSPDGAVVLGTPVAPPVNGDMYTDISPENAIIQGQRRLSKGVDYLVEASAAEAEAISATLAAVKARQVNGEMEHSPDREQSPDATPSGKQTSSLIKPDTALLNNSTPPPGVVVAAETGGALGGMVRQLSIDQFENEGRRVIYGTPENATAARKLLDRQMSINSVPKKVIASLLKPRGWKPPVRRQFFLDCNEIADLCDSAERIFSSEPSVLQLKAPIKIFGDLHGQFGDLMRLFDEYGAPSTAGDIAYIDYLFLGDYVDRGQHSLETITLLLALKVVEYPHNVHLIRGNHEAADINALFGFRIECIERMGERDGIWTWHRVNRLFNWLPLAALIEKKIICMHGGIGRSINHVEQIENLQRPITMEAGSVVLMDLLWSDPTENDSVEGLRPNARGPGLVTFGPDRVMEFCNNNDLQLIVRAHECVMDGFERFAQGHLITLFSATNYCGTANNAGAILVLGRDLVVVPKLIHPLPPAITSPETSPEHHIEDTWMQELNANRPPTPTRGRPQAPNNDRGSLAWI</sequence>
<evidence type="ECO:0000256" key="6">
    <source>
        <dbReference type="ARBA" id="ARBA00022801"/>
    </source>
</evidence>
<dbReference type="GO" id="GO:0046872">
    <property type="term" value="F:metal ion binding"/>
    <property type="evidence" value="ECO:0007669"/>
    <property type="project" value="UniProtKB-UniRule"/>
</dbReference>
<keyword evidence="8 12" id="KW-0464">Manganese</keyword>
<evidence type="ECO:0000256" key="13">
    <source>
        <dbReference type="RuleBase" id="RU004273"/>
    </source>
</evidence>
<dbReference type="PRINTS" id="PR00114">
    <property type="entry name" value="STPHPHTASE"/>
</dbReference>
<evidence type="ECO:0000256" key="3">
    <source>
        <dbReference type="ARBA" id="ARBA00022441"/>
    </source>
</evidence>
<dbReference type="Gene3D" id="3.60.21.10">
    <property type="match status" value="1"/>
</dbReference>
<dbReference type="InterPro" id="IPR012391">
    <property type="entry name" value="Ser/Thr_prot_Pase_BSU1"/>
</dbReference>
<dbReference type="Gene3D" id="2.120.10.80">
    <property type="entry name" value="Kelch-type beta propeller"/>
    <property type="match status" value="2"/>
</dbReference>
<feature type="region of interest" description="Disordered" evidence="14">
    <location>
        <begin position="476"/>
        <end position="518"/>
    </location>
</feature>
<dbReference type="SUPFAM" id="SSF56300">
    <property type="entry name" value="Metallo-dependent phosphatases"/>
    <property type="match status" value="1"/>
</dbReference>
<feature type="compositionally biased region" description="Gly residues" evidence="14">
    <location>
        <begin position="19"/>
        <end position="32"/>
    </location>
</feature>
<dbReference type="EMBL" id="LWDX02033748">
    <property type="protein sequence ID" value="OEL26899.1"/>
    <property type="molecule type" value="Genomic_DNA"/>
</dbReference>
<dbReference type="PANTHER" id="PTHR46422:SF13">
    <property type="entry name" value="SERINE_THREONINE-PROTEIN PHOSPHATASE BSL2 HOMOLOG"/>
    <property type="match status" value="1"/>
</dbReference>
<dbReference type="SUPFAM" id="SSF117281">
    <property type="entry name" value="Kelch motif"/>
    <property type="match status" value="1"/>
</dbReference>
<dbReference type="InterPro" id="IPR041758">
    <property type="entry name" value="MPP_BSL_C"/>
</dbReference>
<evidence type="ECO:0000256" key="7">
    <source>
        <dbReference type="ARBA" id="ARBA00022912"/>
    </source>
</evidence>
<proteinExistence type="inferred from homology"/>
<keyword evidence="5" id="KW-0677">Repeat</keyword>
<evidence type="ECO:0000256" key="9">
    <source>
        <dbReference type="ARBA" id="ARBA00023242"/>
    </source>
</evidence>
<evidence type="ECO:0000256" key="10">
    <source>
        <dbReference type="ARBA" id="ARBA00047761"/>
    </source>
</evidence>
<dbReference type="SMART" id="SM00156">
    <property type="entry name" value="PP2Ac"/>
    <property type="match status" value="1"/>
</dbReference>
<dbReference type="PIRSF" id="PIRSF036363">
    <property type="entry name" value="PPP_BSU1"/>
    <property type="match status" value="1"/>
</dbReference>
<evidence type="ECO:0000313" key="16">
    <source>
        <dbReference type="EMBL" id="OEL26899.1"/>
    </source>
</evidence>
<keyword evidence="17" id="KW-1185">Reference proteome</keyword>
<gene>
    <name evidence="16" type="ORF">BAE44_0012085</name>
</gene>
<evidence type="ECO:0000256" key="2">
    <source>
        <dbReference type="ARBA" id="ARBA00005671"/>
    </source>
</evidence>
<keyword evidence="9 12" id="KW-0539">Nucleus</keyword>
<evidence type="ECO:0000256" key="12">
    <source>
        <dbReference type="PIRNR" id="PIRNR036363"/>
    </source>
</evidence>
<evidence type="ECO:0000256" key="4">
    <source>
        <dbReference type="ARBA" id="ARBA00022723"/>
    </source>
</evidence>
<dbReference type="GO" id="GO:0005886">
    <property type="term" value="C:plasma membrane"/>
    <property type="evidence" value="ECO:0007669"/>
    <property type="project" value="UniProtKB-ARBA"/>
</dbReference>
<reference evidence="16 17" key="1">
    <citation type="submission" date="2016-09" db="EMBL/GenBank/DDBJ databases">
        <title>The draft genome of Dichanthelium oligosanthes: A C3 panicoid grass species.</title>
        <authorList>
            <person name="Studer A.J."/>
            <person name="Schnable J.C."/>
            <person name="Brutnell T.P."/>
        </authorList>
    </citation>
    <scope>NUCLEOTIDE SEQUENCE [LARGE SCALE GENOMIC DNA]</scope>
    <source>
        <strain evidence="17">cv. Kellogg 1175</strain>
        <tissue evidence="16">Leaf</tissue>
    </source>
</reference>
<feature type="compositionally biased region" description="Polar residues" evidence="14">
    <location>
        <begin position="491"/>
        <end position="503"/>
    </location>
</feature>
<dbReference type="FunFam" id="3.60.21.10:FF:000008">
    <property type="entry name" value="Serine/threonine-protein phosphatase"/>
    <property type="match status" value="1"/>
</dbReference>
<dbReference type="Pfam" id="PF24681">
    <property type="entry name" value="Kelch_KLHDC2_KLHL20_DRC7"/>
    <property type="match status" value="1"/>
</dbReference>
<feature type="domain" description="Serine/threonine specific protein phosphatases" evidence="15">
    <location>
        <begin position="695"/>
        <end position="700"/>
    </location>
</feature>
<keyword evidence="7 12" id="KW-0904">Protein phosphatase</keyword>
<dbReference type="InterPro" id="IPR004843">
    <property type="entry name" value="Calcineurin-like_PHP"/>
</dbReference>
<dbReference type="PROSITE" id="PS00125">
    <property type="entry name" value="SER_THR_PHOSPHATASE"/>
    <property type="match status" value="1"/>
</dbReference>
<feature type="compositionally biased region" description="Pro residues" evidence="14">
    <location>
        <begin position="53"/>
        <end position="63"/>
    </location>
</feature>
<evidence type="ECO:0000256" key="11">
    <source>
        <dbReference type="ARBA" id="ARBA00048336"/>
    </source>
</evidence>
<keyword evidence="3" id="KW-0880">Kelch repeat</keyword>
<comment type="caution">
    <text evidence="16">The sequence shown here is derived from an EMBL/GenBank/DDBJ whole genome shotgun (WGS) entry which is preliminary data.</text>
</comment>
<dbReference type="AlphaFoldDB" id="A0A1E5VP33"/>
<dbReference type="OrthoDB" id="309851at2759"/>
<feature type="compositionally biased region" description="Basic and acidic residues" evidence="14">
    <location>
        <begin position="480"/>
        <end position="490"/>
    </location>
</feature>
<dbReference type="CDD" id="cd07419">
    <property type="entry name" value="MPP_Bsu1_C"/>
    <property type="match status" value="1"/>
</dbReference>
<organism evidence="16 17">
    <name type="scientific">Dichanthelium oligosanthes</name>
    <dbReference type="NCBI Taxonomy" id="888268"/>
    <lineage>
        <taxon>Eukaryota</taxon>
        <taxon>Viridiplantae</taxon>
        <taxon>Streptophyta</taxon>
        <taxon>Embryophyta</taxon>
        <taxon>Tracheophyta</taxon>
        <taxon>Spermatophyta</taxon>
        <taxon>Magnoliopsida</taxon>
        <taxon>Liliopsida</taxon>
        <taxon>Poales</taxon>
        <taxon>Poaceae</taxon>
        <taxon>PACMAD clade</taxon>
        <taxon>Panicoideae</taxon>
        <taxon>Panicodae</taxon>
        <taxon>Paniceae</taxon>
        <taxon>Dichantheliinae</taxon>
        <taxon>Dichanthelium</taxon>
    </lineage>
</organism>
<feature type="region of interest" description="Disordered" evidence="14">
    <location>
        <begin position="905"/>
        <end position="930"/>
    </location>
</feature>
<dbReference type="GO" id="GO:0009742">
    <property type="term" value="P:brassinosteroid mediated signaling pathway"/>
    <property type="evidence" value="ECO:0007669"/>
    <property type="project" value="InterPro"/>
</dbReference>
<dbReference type="GO" id="GO:0005634">
    <property type="term" value="C:nucleus"/>
    <property type="evidence" value="ECO:0007669"/>
    <property type="project" value="UniProtKB-SubCell"/>
</dbReference>
<dbReference type="InterPro" id="IPR029052">
    <property type="entry name" value="Metallo-depent_PP-like"/>
</dbReference>
<comment type="catalytic activity">
    <reaction evidence="11 12 13">
        <text>O-phospho-L-threonyl-[protein] + H2O = L-threonyl-[protein] + phosphate</text>
        <dbReference type="Rhea" id="RHEA:47004"/>
        <dbReference type="Rhea" id="RHEA-COMP:11060"/>
        <dbReference type="Rhea" id="RHEA-COMP:11605"/>
        <dbReference type="ChEBI" id="CHEBI:15377"/>
        <dbReference type="ChEBI" id="CHEBI:30013"/>
        <dbReference type="ChEBI" id="CHEBI:43474"/>
        <dbReference type="ChEBI" id="CHEBI:61977"/>
        <dbReference type="EC" id="3.1.3.16"/>
    </reaction>
</comment>
<evidence type="ECO:0000256" key="8">
    <source>
        <dbReference type="ARBA" id="ARBA00023211"/>
    </source>
</evidence>
<evidence type="ECO:0000256" key="1">
    <source>
        <dbReference type="ARBA" id="ARBA00004123"/>
    </source>
</evidence>
<evidence type="ECO:0000256" key="5">
    <source>
        <dbReference type="ARBA" id="ARBA00022737"/>
    </source>
</evidence>
<comment type="cofactor">
    <cofactor evidence="12">
        <name>Mn(2+)</name>
        <dbReference type="ChEBI" id="CHEBI:29035"/>
    </cofactor>
    <text evidence="12">Binds 2 manganese ions per subunit.</text>
</comment>
<evidence type="ECO:0000313" key="17">
    <source>
        <dbReference type="Proteomes" id="UP000095767"/>
    </source>
</evidence>
<comment type="similarity">
    <text evidence="2 12">Belongs to the PPP phosphatase family. BSU subfamily.</text>
</comment>
<dbReference type="InterPro" id="IPR006186">
    <property type="entry name" value="Ser/Thr-sp_prot-phosphatase"/>
</dbReference>
<dbReference type="Pfam" id="PF00149">
    <property type="entry name" value="Metallophos"/>
    <property type="match status" value="1"/>
</dbReference>
<dbReference type="EC" id="3.1.3.16" evidence="12 13"/>